<dbReference type="GO" id="GO:0016829">
    <property type="term" value="F:lyase activity"/>
    <property type="evidence" value="ECO:0007669"/>
    <property type="project" value="UniProtKB-KW"/>
</dbReference>
<protein>
    <submittedName>
        <fullName evidence="7">Uncharacterized protein</fullName>
    </submittedName>
</protein>
<dbReference type="SUPFAM" id="SSF48230">
    <property type="entry name" value="Chondroitin AC/alginate lyase"/>
    <property type="match status" value="1"/>
</dbReference>
<dbReference type="GO" id="GO:0042597">
    <property type="term" value="C:periplasmic space"/>
    <property type="evidence" value="ECO:0007669"/>
    <property type="project" value="UniProtKB-SubCell"/>
</dbReference>
<name>A0A4Y1YR30_9PROT</name>
<organism evidence="7 8">
    <name type="scientific">Nitrosomonas stercoris</name>
    <dbReference type="NCBI Taxonomy" id="1444684"/>
    <lineage>
        <taxon>Bacteria</taxon>
        <taxon>Pseudomonadati</taxon>
        <taxon>Pseudomonadota</taxon>
        <taxon>Betaproteobacteria</taxon>
        <taxon>Nitrosomonadales</taxon>
        <taxon>Nitrosomonadaceae</taxon>
        <taxon>Nitrosomonas</taxon>
    </lineage>
</organism>
<keyword evidence="8" id="KW-1185">Reference proteome</keyword>
<dbReference type="AlphaFoldDB" id="A0A4Y1YR30"/>
<evidence type="ECO:0000256" key="3">
    <source>
        <dbReference type="ARBA" id="ARBA00022764"/>
    </source>
</evidence>
<dbReference type="Pfam" id="PF07940">
    <property type="entry name" value="Hepar_II_III_C"/>
    <property type="match status" value="1"/>
</dbReference>
<evidence type="ECO:0000256" key="2">
    <source>
        <dbReference type="ARBA" id="ARBA00022729"/>
    </source>
</evidence>
<comment type="subcellular location">
    <subcellularLocation>
        <location evidence="1">Periplasm</location>
    </subcellularLocation>
</comment>
<feature type="domain" description="Heparinase II/III-like C-terminal" evidence="5">
    <location>
        <begin position="420"/>
        <end position="584"/>
    </location>
</feature>
<reference evidence="7 8" key="1">
    <citation type="submission" date="2019-06" db="EMBL/GenBank/DDBJ databases">
        <title>Nitrosomonas stercoris KYUHI-S whole genome shotgun sequence.</title>
        <authorList>
            <person name="Nakagawa T."/>
            <person name="Tsuchiya Y."/>
            <person name="Takahashi R."/>
        </authorList>
    </citation>
    <scope>NUCLEOTIDE SEQUENCE [LARGE SCALE GENOMIC DNA]</scope>
    <source>
        <strain evidence="7 8">KYUHI-S</strain>
    </source>
</reference>
<sequence length="763" mass="86123">MYKLVRRLLNKLTGGSQSQIYQPVLSEQAFNLYILHKCPDIFSGNVEHAHEFSDSEYTNYIALAFREKISSRFFLQPADVDKLCQRAYQPDSIWSHQLTRFVSQVLDDGMFIYAEQGPKLSGEFPWQSIPVGPGGDSLYSIKPHRFSFLPRLALATYLRLIPSNYLLEIVDSWMKKAEEGKSSLFYVSNLVVIQRMLATTWAWLFLAARPVTRSIEELGLESRLLRILWADIQFLIPRIGSSVPNNHLLADRFAACFIQMVIPEFCQQIEFSDVEEKFREEFLRQTYDDGGSFEHSAHYHEFACEMGVAYLLLCYKQGRESNKEIYNRIKMLLHFQAALTGPNTKTPLAFGNATEDGLFPLDGGKGWCSGSLREIYRALFAAQITSTPNDDPSVERAFWLLAGKLRESDQNIENDLICQSFPEGGIHVYPDSELGGRLVFRSGPLADTTVVAGHTHADLLSICLSVGEQMILGDSGTYTYRGLSSKWPESSPDWRNYFAGPIAHNTLCIEGQDPFGKIVGDFRKFDIPPPLKCHYSISPSLAWCEGKLSDVGIYSGYIRGCVHVKGYYWVIYDDPSLLEIDDQLCWYGFQCTPGSELSNFSPKTLQIENNSKNLFLTSSFSDSPEIIEGNLDPPGGWFSSGYGSLSPAPQIRYKLEHFLPSAFVITTQPEAIPELISVSVENDESSIILTLKSTHNEDWLIINKNINNACVYSGLVFTGQLLWIRFVAEKPALLRWSNGHHISWEKYGITLNLEEAADNVLVL</sequence>
<evidence type="ECO:0000313" key="7">
    <source>
        <dbReference type="EMBL" id="BBL35551.1"/>
    </source>
</evidence>
<proteinExistence type="predicted"/>
<keyword evidence="3" id="KW-0574">Periplasm</keyword>
<feature type="domain" description="Heparin-sulfate lyase N-terminal" evidence="6">
    <location>
        <begin position="245"/>
        <end position="353"/>
    </location>
</feature>
<keyword evidence="2" id="KW-0732">Signal</keyword>
<accession>A0A4Y1YR30</accession>
<gene>
    <name evidence="7" type="ORF">Nstercoris_01822</name>
</gene>
<dbReference type="InterPro" id="IPR012480">
    <property type="entry name" value="Hepar_II_III_C"/>
</dbReference>
<keyword evidence="4" id="KW-0456">Lyase</keyword>
<dbReference type="InterPro" id="IPR031680">
    <property type="entry name" value="Hepar_II_III_N"/>
</dbReference>
<evidence type="ECO:0000259" key="6">
    <source>
        <dbReference type="Pfam" id="PF16889"/>
    </source>
</evidence>
<dbReference type="Gene3D" id="2.70.98.70">
    <property type="match status" value="1"/>
</dbReference>
<evidence type="ECO:0000256" key="1">
    <source>
        <dbReference type="ARBA" id="ARBA00004418"/>
    </source>
</evidence>
<dbReference type="PANTHER" id="PTHR39210">
    <property type="entry name" value="HEPARIN-SULFATE LYASE"/>
    <property type="match status" value="1"/>
</dbReference>
<dbReference type="Proteomes" id="UP000316473">
    <property type="component" value="Chromosome"/>
</dbReference>
<evidence type="ECO:0000256" key="4">
    <source>
        <dbReference type="ARBA" id="ARBA00023239"/>
    </source>
</evidence>
<dbReference type="KEGG" id="nst:Nstercoris_01822"/>
<dbReference type="PANTHER" id="PTHR39210:SF1">
    <property type="entry name" value="HEPARIN-SULFATE LYASE"/>
    <property type="match status" value="1"/>
</dbReference>
<dbReference type="InterPro" id="IPR008929">
    <property type="entry name" value="Chondroitin_lyas"/>
</dbReference>
<evidence type="ECO:0000313" key="8">
    <source>
        <dbReference type="Proteomes" id="UP000316473"/>
    </source>
</evidence>
<dbReference type="Pfam" id="PF16889">
    <property type="entry name" value="Hepar_II_III_N"/>
    <property type="match status" value="1"/>
</dbReference>
<dbReference type="Gene3D" id="1.50.10.100">
    <property type="entry name" value="Chondroitin AC/alginate lyase"/>
    <property type="match status" value="1"/>
</dbReference>
<dbReference type="EMBL" id="AP019755">
    <property type="protein sequence ID" value="BBL35551.1"/>
    <property type="molecule type" value="Genomic_DNA"/>
</dbReference>
<evidence type="ECO:0000259" key="5">
    <source>
        <dbReference type="Pfam" id="PF07940"/>
    </source>
</evidence>